<dbReference type="InterPro" id="IPR005754">
    <property type="entry name" value="Sortase"/>
</dbReference>
<dbReference type="InterPro" id="IPR023365">
    <property type="entry name" value="Sortase_dom-sf"/>
</dbReference>
<evidence type="ECO:0000256" key="2">
    <source>
        <dbReference type="SAM" id="Phobius"/>
    </source>
</evidence>
<evidence type="ECO:0000313" key="4">
    <source>
        <dbReference type="Proteomes" id="UP000580910"/>
    </source>
</evidence>
<dbReference type="Gene3D" id="2.40.260.10">
    <property type="entry name" value="Sortase"/>
    <property type="match status" value="1"/>
</dbReference>
<keyword evidence="4" id="KW-1185">Reference proteome</keyword>
<dbReference type="Proteomes" id="UP000580910">
    <property type="component" value="Unassembled WGS sequence"/>
</dbReference>
<feature type="transmembrane region" description="Helical" evidence="2">
    <location>
        <begin position="20"/>
        <end position="38"/>
    </location>
</feature>
<dbReference type="AlphaFoldDB" id="A0A7W3IZH7"/>
<name>A0A7W3IZH7_9ACTN</name>
<protein>
    <recommendedName>
        <fullName evidence="5">LPXTG-site transpeptidase (Sortase) family protein</fullName>
    </recommendedName>
</protein>
<accession>A0A7W3IZH7</accession>
<keyword evidence="2" id="KW-1133">Transmembrane helix</keyword>
<dbReference type="Pfam" id="PF04203">
    <property type="entry name" value="Sortase"/>
    <property type="match status" value="1"/>
</dbReference>
<dbReference type="SUPFAM" id="SSF63817">
    <property type="entry name" value="Sortase"/>
    <property type="match status" value="1"/>
</dbReference>
<dbReference type="InterPro" id="IPR042001">
    <property type="entry name" value="Sortase_F"/>
</dbReference>
<evidence type="ECO:0008006" key="5">
    <source>
        <dbReference type="Google" id="ProtNLM"/>
    </source>
</evidence>
<evidence type="ECO:0000256" key="1">
    <source>
        <dbReference type="ARBA" id="ARBA00022801"/>
    </source>
</evidence>
<dbReference type="GO" id="GO:0016787">
    <property type="term" value="F:hydrolase activity"/>
    <property type="evidence" value="ECO:0007669"/>
    <property type="project" value="UniProtKB-KW"/>
</dbReference>
<organism evidence="3 4">
    <name type="scientific">Nocardioides ginsengisegetis</name>
    <dbReference type="NCBI Taxonomy" id="661491"/>
    <lineage>
        <taxon>Bacteria</taxon>
        <taxon>Bacillati</taxon>
        <taxon>Actinomycetota</taxon>
        <taxon>Actinomycetes</taxon>
        <taxon>Propionibacteriales</taxon>
        <taxon>Nocardioidaceae</taxon>
        <taxon>Nocardioides</taxon>
    </lineage>
</organism>
<dbReference type="RefSeq" id="WP_343055536.1">
    <property type="nucleotide sequence ID" value="NZ_JACGXA010000001.1"/>
</dbReference>
<proteinExistence type="predicted"/>
<comment type="caution">
    <text evidence="3">The sequence shown here is derived from an EMBL/GenBank/DDBJ whole genome shotgun (WGS) entry which is preliminary data.</text>
</comment>
<keyword evidence="1" id="KW-0378">Hydrolase</keyword>
<evidence type="ECO:0000313" key="3">
    <source>
        <dbReference type="EMBL" id="MBA8803482.1"/>
    </source>
</evidence>
<sequence length="217" mass="22869">MTTRSDSTAERGRRPWGPAVLGVLGLLLVAGAGFAWFGQAPPAKSAGPGQPPSASASVAPVAEATRARWVPGAPRRVVIPRLGVRAPVVPVKAPGGTLTPPSDPQVLGWWADGARPGAARGSALVTGHTVHTGGGALDDLETMRRGDRVSVRTDHGWIRYVVRSVHVYGKGTIARQAERLFSQDVVGRLVLITCEDWDGTRYLSNVVVVATPSRTQH</sequence>
<keyword evidence="2" id="KW-0812">Transmembrane</keyword>
<dbReference type="CDD" id="cd05829">
    <property type="entry name" value="Sortase_F"/>
    <property type="match status" value="1"/>
</dbReference>
<gene>
    <name evidence="3" type="ORF">FB382_001773</name>
</gene>
<reference evidence="3 4" key="1">
    <citation type="submission" date="2020-07" db="EMBL/GenBank/DDBJ databases">
        <title>Sequencing the genomes of 1000 actinobacteria strains.</title>
        <authorList>
            <person name="Klenk H.-P."/>
        </authorList>
    </citation>
    <scope>NUCLEOTIDE SEQUENCE [LARGE SCALE GENOMIC DNA]</scope>
    <source>
        <strain evidence="3 4">DSM 21349</strain>
    </source>
</reference>
<keyword evidence="2" id="KW-0472">Membrane</keyword>
<dbReference type="EMBL" id="JACGXA010000001">
    <property type="protein sequence ID" value="MBA8803482.1"/>
    <property type="molecule type" value="Genomic_DNA"/>
</dbReference>